<evidence type="ECO:0000313" key="2">
    <source>
        <dbReference type="Proteomes" id="UP000263377"/>
    </source>
</evidence>
<gene>
    <name evidence="1" type="ORF">DR950_27580</name>
</gene>
<protein>
    <submittedName>
        <fullName evidence="1">Uncharacterized protein</fullName>
    </submittedName>
</protein>
<dbReference type="EMBL" id="QVIG01000001">
    <property type="protein sequence ID" value="RGD61026.1"/>
    <property type="molecule type" value="Genomic_DNA"/>
</dbReference>
<comment type="caution">
    <text evidence="1">The sequence shown here is derived from an EMBL/GenBank/DDBJ whole genome shotgun (WGS) entry which is preliminary data.</text>
</comment>
<organism evidence="1 2">
    <name type="scientific">Kitasatospora xanthocidica</name>
    <dbReference type="NCBI Taxonomy" id="83382"/>
    <lineage>
        <taxon>Bacteria</taxon>
        <taxon>Bacillati</taxon>
        <taxon>Actinomycetota</taxon>
        <taxon>Actinomycetes</taxon>
        <taxon>Kitasatosporales</taxon>
        <taxon>Streptomycetaceae</taxon>
        <taxon>Kitasatospora</taxon>
    </lineage>
</organism>
<dbReference type="Proteomes" id="UP000263377">
    <property type="component" value="Unassembled WGS sequence"/>
</dbReference>
<accession>A0A372ZYR0</accession>
<reference evidence="1 2" key="1">
    <citation type="submission" date="2018-08" db="EMBL/GenBank/DDBJ databases">
        <title>Diversity &amp; Physiological Properties of Lignin-Decomposing Actinobacteria from Soil.</title>
        <authorList>
            <person name="Roh S.G."/>
            <person name="Kim S.B."/>
        </authorList>
    </citation>
    <scope>NUCLEOTIDE SEQUENCE [LARGE SCALE GENOMIC DNA]</scope>
    <source>
        <strain evidence="1 2">MMS17-GH009</strain>
    </source>
</reference>
<keyword evidence="2" id="KW-1185">Reference proteome</keyword>
<dbReference type="AlphaFoldDB" id="A0A372ZYR0"/>
<proteinExistence type="predicted"/>
<name>A0A372ZYR0_9ACTN</name>
<evidence type="ECO:0000313" key="1">
    <source>
        <dbReference type="EMBL" id="RGD61026.1"/>
    </source>
</evidence>
<sequence>MLDSGPTHPVVPVLDKATLDSVVATVLGNNDGMALTMAQRIVREAVAFVVTGALRPTQAMAPSRIVDEGWHALVLHTKVYAELCGRFGRFVHHSPGFDPDNFDPDILERTQEAIKAAGFDVDEELWRAPGDEDLVSVAANCQHAPSCSIKPMKKPEKPCTKPAGL</sequence>